<feature type="domain" description="CAP-Gly" evidence="3">
    <location>
        <begin position="39"/>
        <end position="81"/>
    </location>
</feature>
<dbReference type="PROSITE" id="PS00845">
    <property type="entry name" value="CAP_GLY_1"/>
    <property type="match status" value="1"/>
</dbReference>
<dbReference type="CTD" id="36376896"/>
<reference evidence="6" key="2">
    <citation type="submission" date="2020-12" db="UniProtKB">
        <authorList>
            <consortium name="WormBaseParasite"/>
        </authorList>
    </citation>
    <scope>IDENTIFICATION</scope>
</reference>
<dbReference type="InterPro" id="IPR036859">
    <property type="entry name" value="CAP-Gly_dom_sf"/>
</dbReference>
<feature type="region of interest" description="Disordered" evidence="2">
    <location>
        <begin position="936"/>
        <end position="981"/>
    </location>
</feature>
<evidence type="ECO:0000313" key="7">
    <source>
        <dbReference type="WormBase" id="SRAE_1000278500"/>
    </source>
</evidence>
<dbReference type="InterPro" id="IPR000938">
    <property type="entry name" value="CAP-Gly_domain"/>
</dbReference>
<dbReference type="SUPFAM" id="SSF74924">
    <property type="entry name" value="Cap-Gly domain"/>
    <property type="match status" value="1"/>
</dbReference>
<dbReference type="STRING" id="34506.A0A090L3Y8"/>
<gene>
    <name evidence="4 6 7" type="ORF">SRAE_1000278500</name>
</gene>
<evidence type="ECO:0000313" key="5">
    <source>
        <dbReference type="Proteomes" id="UP000035682"/>
    </source>
</evidence>
<dbReference type="RefSeq" id="XP_024503732.1">
    <property type="nucleotide sequence ID" value="XM_024649901.1"/>
</dbReference>
<evidence type="ECO:0000313" key="6">
    <source>
        <dbReference type="WBParaSite" id="SRAE_1000278500.1"/>
    </source>
</evidence>
<protein>
    <submittedName>
        <fullName evidence="4 6">CAP Gly-rich domain-containing protein</fullName>
    </submittedName>
</protein>
<feature type="compositionally biased region" description="Basic and acidic residues" evidence="2">
    <location>
        <begin position="408"/>
        <end position="417"/>
    </location>
</feature>
<dbReference type="OMA" id="MSVPMVQ"/>
<feature type="compositionally biased region" description="Polar residues" evidence="2">
    <location>
        <begin position="953"/>
        <end position="971"/>
    </location>
</feature>
<dbReference type="PROSITE" id="PS50245">
    <property type="entry name" value="CAP_GLY_2"/>
    <property type="match status" value="1"/>
</dbReference>
<dbReference type="WormBase" id="SRAE_1000278500">
    <property type="protein sequence ID" value="SRP08977"/>
    <property type="gene ID" value="WBGene00259401"/>
</dbReference>
<proteinExistence type="predicted"/>
<dbReference type="OrthoDB" id="2130750at2759"/>
<dbReference type="SMART" id="SM01052">
    <property type="entry name" value="CAP_GLY"/>
    <property type="match status" value="1"/>
</dbReference>
<accession>A0A090L3Y8</accession>
<sequence length="1027" mass="115994">MNKSMNRSITDNSQLITCDSLNKEVILPDGLKGILKYLGSVRGKEGMYAGIEVYEPKGKHDGVFEGIRYFDAKPSHGLFAPAHRVRLSSSHLSPKKFYNFDRKKDDNFGNHLTKIKRPNTLIRSAMPSLGRDYQEKYRGINESNNFLMDNSTGEYTLPLGDDDCGSTNDMDISMISSTTSSQMTQSKLYQQELLTSDYNMCNSYSTYTIDKKPIPNWGLLECSGGGSTTDINMLTQRMSLMNNSSLDSGRSTANTSRNMLLKENILSTRTNDFNDNIFLTNNEYINNDEDEEMSVSCILEAPTIDPSLLPTINENNIISANYMTVDYYNSNLPQSSELPTPVEDDLETPIVENTTFDVPNTTYDYDDFDLDKIKEEMEKEDDNEMLFELSSRETSFGVETDKTTEYIEGNNNEKNDNDLNMNGNKYTSHNHTPNSRTPTKESRKNGTKGNILGSKVEVTQTPPKESKSAIARRLKAEKAAAALAAAKAKAAEKEQLKNAEVPKKKQRVSVMEIIKSSPSKPKIHKTQTKKSRIQEIEERIKASIEAEKNKPKKEIKSKLAAVISSENGGSRETITSHSSIEDMNKHIKTTSTLHRVPLKQTNESSKNTVVSKPIDLSKVQSKVAASINSKTGVTKTTITKKPLTTTSKHTSSFAPPSVSKLQNKLNTIKRVSTSNTTKGKDIKNIEEKLVKLQYNANVALALAVVSNKLMTQSDRYKELLNIEIKEKKKLERNLEEKVSEINDELIKVTTRFNNSLEEEKTKNYNELERTRVEFNEQLNSAHIQYQAKISDLDGRLAESEKQVKQLLLDKKELQGTLSKSNDEKIKTLCDEVSSLNTALEIKGQENNKLRRENERLQLENDTIPSKDIEIRKLKVKLADIQSELELRKNTEKALTKQFEELQREAYVNRSSNEEVCKENELLKYKIEELQNSFYETETTHSTDDTLSPRLRISNYSKLNSPRPVASSTPRKSNNDVDPMQTSTLSIYQESGRKRNSMLKNSNADIIYAPEGAFITGEDTFDDGEEPF</sequence>
<name>A0A090L3Y8_STRRB</name>
<dbReference type="Proteomes" id="UP000035682">
    <property type="component" value="Unplaced"/>
</dbReference>
<dbReference type="GeneID" id="36376896"/>
<feature type="compositionally biased region" description="Polar residues" evidence="2">
    <location>
        <begin position="426"/>
        <end position="437"/>
    </location>
</feature>
<dbReference type="EMBL" id="LN609528">
    <property type="protein sequence ID" value="CEF64531.1"/>
    <property type="molecule type" value="Genomic_DNA"/>
</dbReference>
<evidence type="ECO:0000256" key="1">
    <source>
        <dbReference type="SAM" id="Coils"/>
    </source>
</evidence>
<organism evidence="4">
    <name type="scientific">Strongyloides ratti</name>
    <name type="common">Parasitic roundworm</name>
    <dbReference type="NCBI Taxonomy" id="34506"/>
    <lineage>
        <taxon>Eukaryota</taxon>
        <taxon>Metazoa</taxon>
        <taxon>Ecdysozoa</taxon>
        <taxon>Nematoda</taxon>
        <taxon>Chromadorea</taxon>
        <taxon>Rhabditida</taxon>
        <taxon>Tylenchina</taxon>
        <taxon>Panagrolaimomorpha</taxon>
        <taxon>Strongyloidoidea</taxon>
        <taxon>Strongyloididae</taxon>
        <taxon>Strongyloides</taxon>
    </lineage>
</organism>
<keyword evidence="1" id="KW-0175">Coiled coil</keyword>
<reference evidence="4 5" key="1">
    <citation type="submission" date="2014-09" db="EMBL/GenBank/DDBJ databases">
        <authorList>
            <person name="Martin A.A."/>
        </authorList>
    </citation>
    <scope>NUCLEOTIDE SEQUENCE</scope>
    <source>
        <strain evidence="5">ED321</strain>
        <strain evidence="4">ED321 Heterogonic</strain>
    </source>
</reference>
<evidence type="ECO:0000313" key="4">
    <source>
        <dbReference type="EMBL" id="CEF64531.1"/>
    </source>
</evidence>
<feature type="region of interest" description="Disordered" evidence="2">
    <location>
        <begin position="408"/>
        <end position="450"/>
    </location>
</feature>
<dbReference type="eggNOG" id="KOG4568">
    <property type="taxonomic scope" value="Eukaryota"/>
</dbReference>
<dbReference type="Pfam" id="PF01302">
    <property type="entry name" value="CAP_GLY"/>
    <property type="match status" value="1"/>
</dbReference>
<feature type="coiled-coil region" evidence="1">
    <location>
        <begin position="713"/>
        <end position="932"/>
    </location>
</feature>
<keyword evidence="5" id="KW-1185">Reference proteome</keyword>
<evidence type="ECO:0000256" key="2">
    <source>
        <dbReference type="SAM" id="MobiDB-lite"/>
    </source>
</evidence>
<dbReference type="Gene3D" id="2.30.30.190">
    <property type="entry name" value="CAP Gly-rich-like domain"/>
    <property type="match status" value="1"/>
</dbReference>
<dbReference type="AlphaFoldDB" id="A0A090L3Y8"/>
<dbReference type="WBParaSite" id="SRAE_1000278500.1">
    <property type="protein sequence ID" value="SRAE_1000278500.1"/>
    <property type="gene ID" value="WBGene00259401"/>
</dbReference>
<evidence type="ECO:0000259" key="3">
    <source>
        <dbReference type="PROSITE" id="PS50245"/>
    </source>
</evidence>